<evidence type="ECO:0000256" key="16">
    <source>
        <dbReference type="ARBA" id="ARBA00053196"/>
    </source>
</evidence>
<keyword evidence="10" id="KW-0539">Nucleus</keyword>
<evidence type="ECO:0000256" key="13">
    <source>
        <dbReference type="ARBA" id="ARBA00044047"/>
    </source>
</evidence>
<dbReference type="GO" id="GO:0032040">
    <property type="term" value="C:small-subunit processome"/>
    <property type="evidence" value="ECO:0007669"/>
    <property type="project" value="TreeGrafter"/>
</dbReference>
<name>A0AAN8LHM8_9TELE</name>
<proteinExistence type="inferred from homology"/>
<dbReference type="Proteomes" id="UP001356427">
    <property type="component" value="Unassembled WGS sequence"/>
</dbReference>
<dbReference type="PROSITE" id="PS50127">
    <property type="entry name" value="UBC_2"/>
    <property type="match status" value="1"/>
</dbReference>
<feature type="domain" description="UBC core" evidence="23">
    <location>
        <begin position="31"/>
        <end position="179"/>
    </location>
</feature>
<dbReference type="Gene3D" id="3.10.110.10">
    <property type="entry name" value="Ubiquitin Conjugating Enzyme"/>
    <property type="match status" value="1"/>
</dbReference>
<evidence type="ECO:0000256" key="8">
    <source>
        <dbReference type="ARBA" id="ARBA00022786"/>
    </source>
</evidence>
<evidence type="ECO:0000256" key="6">
    <source>
        <dbReference type="ARBA" id="ARBA00022737"/>
    </source>
</evidence>
<dbReference type="PROSITE" id="PS00183">
    <property type="entry name" value="UBC_1"/>
    <property type="match status" value="1"/>
</dbReference>
<dbReference type="CDD" id="cd23794">
    <property type="entry name" value="UBCc_UBE2F_UBE2M"/>
    <property type="match status" value="1"/>
</dbReference>
<keyword evidence="3" id="KW-0698">rRNA processing</keyword>
<accession>A0AAN8LHM8</accession>
<evidence type="ECO:0000256" key="3">
    <source>
        <dbReference type="ARBA" id="ARBA00022552"/>
    </source>
</evidence>
<dbReference type="PANTHER" id="PTHR18359">
    <property type="entry name" value="WD-REPEAT PROTEIN-RELATED"/>
    <property type="match status" value="1"/>
</dbReference>
<evidence type="ECO:0000256" key="7">
    <source>
        <dbReference type="ARBA" id="ARBA00022741"/>
    </source>
</evidence>
<evidence type="ECO:0000256" key="4">
    <source>
        <dbReference type="ARBA" id="ARBA00022574"/>
    </source>
</evidence>
<evidence type="ECO:0000256" key="21">
    <source>
        <dbReference type="RuleBase" id="RU362109"/>
    </source>
</evidence>
<evidence type="ECO:0000313" key="24">
    <source>
        <dbReference type="EMBL" id="KAK6311520.1"/>
    </source>
</evidence>
<keyword evidence="7 21" id="KW-0547">Nucleotide-binding</keyword>
<dbReference type="SMART" id="SM00320">
    <property type="entry name" value="WD40"/>
    <property type="match status" value="2"/>
</dbReference>
<keyword evidence="8 21" id="KW-0833">Ubl conjugation pathway</keyword>
<dbReference type="Pfam" id="PF00400">
    <property type="entry name" value="WD40"/>
    <property type="match status" value="1"/>
</dbReference>
<comment type="pathway">
    <text evidence="2">Protein modification; protein neddylation.</text>
</comment>
<dbReference type="GO" id="GO:0061654">
    <property type="term" value="F:NEDD8 conjugating enzyme activity"/>
    <property type="evidence" value="ECO:0007669"/>
    <property type="project" value="UniProtKB-EC"/>
</dbReference>
<evidence type="ECO:0000256" key="14">
    <source>
        <dbReference type="ARBA" id="ARBA00044084"/>
    </source>
</evidence>
<evidence type="ECO:0000259" key="23">
    <source>
        <dbReference type="PROSITE" id="PS50127"/>
    </source>
</evidence>
<dbReference type="InterPro" id="IPR036322">
    <property type="entry name" value="WD40_repeat_dom_sf"/>
</dbReference>
<comment type="subcellular location">
    <subcellularLocation>
        <location evidence="1">Nucleus</location>
        <location evidence="1">Nucleolus</location>
    </subcellularLocation>
</comment>
<evidence type="ECO:0000256" key="22">
    <source>
        <dbReference type="SAM" id="MobiDB-lite"/>
    </source>
</evidence>
<keyword evidence="6" id="KW-0677">Repeat</keyword>
<gene>
    <name evidence="24" type="ORF">J4Q44_G00171840</name>
</gene>
<evidence type="ECO:0000256" key="11">
    <source>
        <dbReference type="ARBA" id="ARBA00025767"/>
    </source>
</evidence>
<dbReference type="SUPFAM" id="SSF50978">
    <property type="entry name" value="WD40 repeat-like"/>
    <property type="match status" value="1"/>
</dbReference>
<dbReference type="AlphaFoldDB" id="A0AAN8LHM8"/>
<dbReference type="GO" id="GO:0006364">
    <property type="term" value="P:rRNA processing"/>
    <property type="evidence" value="ECO:0007669"/>
    <property type="project" value="UniProtKB-KW"/>
</dbReference>
<protein>
    <recommendedName>
        <fullName evidence="15">NEDD8-conjugating enzyme UBC12</fullName>
        <ecNumber evidence="13">2.3.2.34</ecNumber>
    </recommendedName>
    <alternativeName>
        <fullName evidence="18">NEDD8 carrier protein</fullName>
    </alternativeName>
    <alternativeName>
        <fullName evidence="14">NEDD8-conjugating enzyme Ubc12</fullName>
    </alternativeName>
    <alternativeName>
        <fullName evidence="17">Ubiquitin-conjugating enzyme E2 M</fullName>
    </alternativeName>
</protein>
<keyword evidence="9 21" id="KW-0067">ATP-binding</keyword>
<evidence type="ECO:0000256" key="18">
    <source>
        <dbReference type="ARBA" id="ARBA00079113"/>
    </source>
</evidence>
<evidence type="ECO:0000256" key="1">
    <source>
        <dbReference type="ARBA" id="ARBA00004604"/>
    </source>
</evidence>
<dbReference type="InterPro" id="IPR001680">
    <property type="entry name" value="WD40_rpt"/>
</dbReference>
<evidence type="ECO:0000256" key="10">
    <source>
        <dbReference type="ARBA" id="ARBA00023242"/>
    </source>
</evidence>
<keyword evidence="5" id="KW-0808">Transferase</keyword>
<evidence type="ECO:0000313" key="25">
    <source>
        <dbReference type="Proteomes" id="UP001356427"/>
    </source>
</evidence>
<reference evidence="24 25" key="1">
    <citation type="submission" date="2021-04" db="EMBL/GenBank/DDBJ databases">
        <authorList>
            <person name="De Guttry C."/>
            <person name="Zahm M."/>
            <person name="Klopp C."/>
            <person name="Cabau C."/>
            <person name="Louis A."/>
            <person name="Berthelot C."/>
            <person name="Parey E."/>
            <person name="Roest Crollius H."/>
            <person name="Montfort J."/>
            <person name="Robinson-Rechavi M."/>
            <person name="Bucao C."/>
            <person name="Bouchez O."/>
            <person name="Gislard M."/>
            <person name="Lluch J."/>
            <person name="Milhes M."/>
            <person name="Lampietro C."/>
            <person name="Lopez Roques C."/>
            <person name="Donnadieu C."/>
            <person name="Braasch I."/>
            <person name="Desvignes T."/>
            <person name="Postlethwait J."/>
            <person name="Bobe J."/>
            <person name="Wedekind C."/>
            <person name="Guiguen Y."/>
        </authorList>
    </citation>
    <scope>NUCLEOTIDE SEQUENCE [LARGE SCALE GENOMIC DNA]</scope>
    <source>
        <strain evidence="24">Cs_M1</strain>
        <tissue evidence="24">Blood</tissue>
    </source>
</reference>
<dbReference type="GO" id="GO:0005524">
    <property type="term" value="F:ATP binding"/>
    <property type="evidence" value="ECO:0007669"/>
    <property type="project" value="UniProtKB-UniRule"/>
</dbReference>
<evidence type="ECO:0000256" key="9">
    <source>
        <dbReference type="ARBA" id="ARBA00022840"/>
    </source>
</evidence>
<comment type="catalytic activity">
    <reaction evidence="12">
        <text>[E1 NEDD8-activating enzyme]-S-[NEDD8 protein]-yl-L-cysteine + [E2 NEDD8-conjugating enzyme]-L-cysteine = [E1 NEDD8-activating enzyme]-L-cysteine + [E2 NEDD8-conjugating enzyme]-S-[NEDD8-protein]-yl-L-cysteine.</text>
        <dbReference type="EC" id="2.3.2.34"/>
    </reaction>
</comment>
<comment type="caution">
    <text evidence="24">The sequence shown here is derived from an EMBL/GenBank/DDBJ whole genome shotgun (WGS) entry which is preliminary data.</text>
</comment>
<dbReference type="InterPro" id="IPR015943">
    <property type="entry name" value="WD40/YVTN_repeat-like_dom_sf"/>
</dbReference>
<dbReference type="InterPro" id="IPR016135">
    <property type="entry name" value="UBQ-conjugating_enzyme/RWD"/>
</dbReference>
<feature type="active site" description="Glycyl thioester intermediate" evidence="20">
    <location>
        <position position="113"/>
    </location>
</feature>
<sequence length="324" mass="36108">MIKLFSLKQQKKDEESAGGNRTGAGGKKASAAQLRIQKDINELNLPKTCEIVFPDQDDLLNFKLIISPDEGFYKGGKFVFSFKVGQGYPHDPPKVKCETMVYHPNIDLEGNVCLNILREDWKPVLTVNSIIYGLQYLFLTKEVVKSMKINGNITGVSFSHDGSKVFTNSEEGEVYIWDMRSSKCLNRFTDDGCVSGTSIAASRNGQYLACGSAAGVVNVYSQEVCMRQNNPKPLKAIMNLVTSATSLRFNPTSEILAIASRADDEAARLVHIPSFTVFSNFPMFQRKTIYRAHCLDFSPNSGFFSLANNKGHAPLFRLLHYKDF</sequence>
<dbReference type="SUPFAM" id="SSF54495">
    <property type="entry name" value="UBC-like"/>
    <property type="match status" value="1"/>
</dbReference>
<comment type="similarity">
    <text evidence="21">Belongs to the ubiquitin-conjugating enzyme family.</text>
</comment>
<dbReference type="PROSITE" id="PS50082">
    <property type="entry name" value="WD_REPEATS_2"/>
    <property type="match status" value="1"/>
</dbReference>
<comment type="function">
    <text evidence="16">Accepts the ubiquitin-like protein NEDD8 from the UBA3-NAE1 E1 complex and catalyzes its covalent attachment to other proteins. The specific interaction with the E3 ubiquitin ligase RBX1, but not RBX2, suggests that the RBX1-UBE2M complex neddylates specific target proteins, such as CUL1, CUL2, CUL3 and CUL4. Involved in cell proliferation.</text>
</comment>
<dbReference type="Pfam" id="PF00179">
    <property type="entry name" value="UQ_con"/>
    <property type="match status" value="1"/>
</dbReference>
<feature type="region of interest" description="Disordered" evidence="22">
    <location>
        <begin position="1"/>
        <end position="30"/>
    </location>
</feature>
<evidence type="ECO:0000256" key="19">
    <source>
        <dbReference type="PROSITE-ProRule" id="PRU00221"/>
    </source>
</evidence>
<dbReference type="PANTHER" id="PTHR18359:SF0">
    <property type="entry name" value="U3 SMALL NUCLEOLAR RNA-ASSOCIATED PROTEIN 18 HOMOLOG"/>
    <property type="match status" value="1"/>
</dbReference>
<evidence type="ECO:0000256" key="17">
    <source>
        <dbReference type="ARBA" id="ARBA00076103"/>
    </source>
</evidence>
<dbReference type="SMART" id="SM00212">
    <property type="entry name" value="UBCc"/>
    <property type="match status" value="1"/>
</dbReference>
<dbReference type="InterPro" id="IPR045161">
    <property type="entry name" value="Utp18"/>
</dbReference>
<evidence type="ECO:0000256" key="5">
    <source>
        <dbReference type="ARBA" id="ARBA00022679"/>
    </source>
</evidence>
<keyword evidence="25" id="KW-1185">Reference proteome</keyword>
<dbReference type="InterPro" id="IPR000608">
    <property type="entry name" value="UBC"/>
</dbReference>
<dbReference type="FunFam" id="3.10.110.10:FF:000239">
    <property type="entry name" value="NEDD8-conjugating enzyme Ubc12"/>
    <property type="match status" value="1"/>
</dbReference>
<keyword evidence="4 19" id="KW-0853">WD repeat</keyword>
<feature type="repeat" description="WD" evidence="19">
    <location>
        <begin position="153"/>
        <end position="187"/>
    </location>
</feature>
<dbReference type="EMBL" id="JAGTTL010000015">
    <property type="protein sequence ID" value="KAK6311520.1"/>
    <property type="molecule type" value="Genomic_DNA"/>
</dbReference>
<evidence type="ECO:0000256" key="2">
    <source>
        <dbReference type="ARBA" id="ARBA00005032"/>
    </source>
</evidence>
<dbReference type="GO" id="GO:0034388">
    <property type="term" value="C:Pwp2p-containing subcomplex of 90S preribosome"/>
    <property type="evidence" value="ECO:0007669"/>
    <property type="project" value="TreeGrafter"/>
</dbReference>
<evidence type="ECO:0000256" key="15">
    <source>
        <dbReference type="ARBA" id="ARBA00044092"/>
    </source>
</evidence>
<organism evidence="24 25">
    <name type="scientific">Coregonus suidteri</name>
    <dbReference type="NCBI Taxonomy" id="861788"/>
    <lineage>
        <taxon>Eukaryota</taxon>
        <taxon>Metazoa</taxon>
        <taxon>Chordata</taxon>
        <taxon>Craniata</taxon>
        <taxon>Vertebrata</taxon>
        <taxon>Euteleostomi</taxon>
        <taxon>Actinopterygii</taxon>
        <taxon>Neopterygii</taxon>
        <taxon>Teleostei</taxon>
        <taxon>Protacanthopterygii</taxon>
        <taxon>Salmoniformes</taxon>
        <taxon>Salmonidae</taxon>
        <taxon>Coregoninae</taxon>
        <taxon>Coregonus</taxon>
    </lineage>
</organism>
<dbReference type="Gene3D" id="2.130.10.10">
    <property type="entry name" value="YVTN repeat-like/Quinoprotein amine dehydrogenase"/>
    <property type="match status" value="1"/>
</dbReference>
<dbReference type="EC" id="2.3.2.34" evidence="13"/>
<dbReference type="InterPro" id="IPR023313">
    <property type="entry name" value="UBQ-conjugating_AS"/>
</dbReference>
<comment type="similarity">
    <text evidence="11">Belongs to the WD repeat UTP18 family.</text>
</comment>
<evidence type="ECO:0000256" key="20">
    <source>
        <dbReference type="PROSITE-ProRule" id="PRU10133"/>
    </source>
</evidence>
<evidence type="ECO:0000256" key="12">
    <source>
        <dbReference type="ARBA" id="ARBA00043698"/>
    </source>
</evidence>